<name>A0A0B7HR06_9FLAO</name>
<gene>
    <name evidence="2" type="ORF">CCAN12_780086</name>
</gene>
<organism evidence="2 3">
    <name type="scientific">Capnocytophaga canimorsus</name>
    <dbReference type="NCBI Taxonomy" id="28188"/>
    <lineage>
        <taxon>Bacteria</taxon>
        <taxon>Pseudomonadati</taxon>
        <taxon>Bacteroidota</taxon>
        <taxon>Flavobacteriia</taxon>
        <taxon>Flavobacteriales</taxon>
        <taxon>Flavobacteriaceae</taxon>
        <taxon>Capnocytophaga</taxon>
    </lineage>
</organism>
<feature type="chain" id="PRO_5002129192" evidence="1">
    <location>
        <begin position="20"/>
        <end position="294"/>
    </location>
</feature>
<evidence type="ECO:0000313" key="3">
    <source>
        <dbReference type="Proteomes" id="UP000044026"/>
    </source>
</evidence>
<evidence type="ECO:0000313" key="2">
    <source>
        <dbReference type="EMBL" id="CEN40322.1"/>
    </source>
</evidence>
<reference evidence="2 3" key="1">
    <citation type="submission" date="2015-01" db="EMBL/GenBank/DDBJ databases">
        <authorList>
            <person name="Xiang T."/>
            <person name="Song Y."/>
            <person name="Huang L."/>
            <person name="Wang B."/>
            <person name="Wu P."/>
        </authorList>
    </citation>
    <scope>NUCLEOTIDE SEQUENCE [LARGE SCALE GENOMIC DNA]</scope>
    <source>
        <strain evidence="2 3">Cc12</strain>
    </source>
</reference>
<dbReference type="EMBL" id="CDOE01000076">
    <property type="protein sequence ID" value="CEN40322.1"/>
    <property type="molecule type" value="Genomic_DNA"/>
</dbReference>
<accession>A0A0B7HR06</accession>
<feature type="signal peptide" evidence="1">
    <location>
        <begin position="1"/>
        <end position="19"/>
    </location>
</feature>
<dbReference type="Proteomes" id="UP000044026">
    <property type="component" value="Unassembled WGS sequence"/>
</dbReference>
<dbReference type="AlphaFoldDB" id="A0A0B7HR06"/>
<proteinExistence type="predicted"/>
<evidence type="ECO:0000256" key="1">
    <source>
        <dbReference type="SAM" id="SignalP"/>
    </source>
</evidence>
<protein>
    <submittedName>
        <fullName evidence="2">Uncharacterized protein</fullName>
    </submittedName>
</protein>
<keyword evidence="1" id="KW-0732">Signal</keyword>
<sequence>MIMNKLCFLLLLIAQTLLSQSIIKENVSWSLMEEDGVLFKYENTIFRVLVTDYLTEELDSLKKKYALENELEIKNDSDLKLPHFYVHYSDKLADDLYDNFFYYYVGIRGKIAEIAFASIDRFDKTTVNTAFFDYLTAGQFDTLPIEQDGKINFVGRAVPKNENWEWIQIDRLADKTTGEQMNWSVHSSLEKAKEANAMQLQKASIGFQNPPEGNQLKLVTDVEQEMLFEDMPTKVRKLVYVVTSENNDNQKYITYVIAQKVRGKNIACVMSFYLWGEYSEDRIPPNVKVIFFEK</sequence>